<evidence type="ECO:0000256" key="2">
    <source>
        <dbReference type="ARBA" id="ARBA00022490"/>
    </source>
</evidence>
<dbReference type="CDD" id="cd19500">
    <property type="entry name" value="RecA-like_Lon"/>
    <property type="match status" value="1"/>
</dbReference>
<keyword evidence="20" id="KW-1185">Reference proteome</keyword>
<dbReference type="Gene3D" id="3.40.50.300">
    <property type="entry name" value="P-loop containing nucleotide triphosphate hydrolases"/>
    <property type="match status" value="1"/>
</dbReference>
<comment type="function">
    <text evidence="10">ATP-dependent serine protease that mediates the selective degradation of mutant and abnormal proteins as well as certain short-lived regulatory proteins. Required for cellular homeostasis and for survival from DNA damage and developmental changes induced by stress. Degrades polypeptides processively to yield small peptide fragments that are 5 to 10 amino acids long. Binds to DNA in a double-stranded, site-specific manner.</text>
</comment>
<dbReference type="InterPro" id="IPR027543">
    <property type="entry name" value="Lon_bac"/>
</dbReference>
<dbReference type="EC" id="3.4.21.53" evidence="10 11"/>
<dbReference type="InterPro" id="IPR027065">
    <property type="entry name" value="Lon_Prtase"/>
</dbReference>
<gene>
    <name evidence="10" type="primary">lon</name>
    <name evidence="18" type="ORF">GRI55_10525</name>
    <name evidence="17" type="ORF">QOZ97_000281</name>
</gene>
<evidence type="ECO:0000256" key="11">
    <source>
        <dbReference type="PIRNR" id="PIRNR001174"/>
    </source>
</evidence>
<evidence type="ECO:0000256" key="5">
    <source>
        <dbReference type="ARBA" id="ARBA00022801"/>
    </source>
</evidence>
<comment type="induction">
    <text evidence="10">By heat shock.</text>
</comment>
<dbReference type="PROSITE" id="PS51787">
    <property type="entry name" value="LON_N"/>
    <property type="match status" value="1"/>
</dbReference>
<dbReference type="Proteomes" id="UP000439914">
    <property type="component" value="Unassembled WGS sequence"/>
</dbReference>
<organism evidence="18 19">
    <name type="scientific">Qipengyuania citrea</name>
    <dbReference type="NCBI Taxonomy" id="225971"/>
    <lineage>
        <taxon>Bacteria</taxon>
        <taxon>Pseudomonadati</taxon>
        <taxon>Pseudomonadota</taxon>
        <taxon>Alphaproteobacteria</taxon>
        <taxon>Sphingomonadales</taxon>
        <taxon>Erythrobacteraceae</taxon>
        <taxon>Qipengyuania</taxon>
    </lineage>
</organism>
<name>A0A6I4UG14_9SPHN</name>
<dbReference type="PRINTS" id="PR00830">
    <property type="entry name" value="ENDOLAPTASE"/>
</dbReference>
<evidence type="ECO:0000313" key="19">
    <source>
        <dbReference type="Proteomes" id="UP000439914"/>
    </source>
</evidence>
<dbReference type="FunFam" id="1.20.5.5270:FF:000002">
    <property type="entry name" value="Lon protease homolog"/>
    <property type="match status" value="1"/>
</dbReference>
<dbReference type="InterPro" id="IPR008269">
    <property type="entry name" value="Lon_proteolytic"/>
</dbReference>
<evidence type="ECO:0000313" key="20">
    <source>
        <dbReference type="Proteomes" id="UP001238601"/>
    </source>
</evidence>
<dbReference type="GO" id="GO:0004252">
    <property type="term" value="F:serine-type endopeptidase activity"/>
    <property type="evidence" value="ECO:0007669"/>
    <property type="project" value="UniProtKB-UniRule"/>
</dbReference>
<evidence type="ECO:0000256" key="9">
    <source>
        <dbReference type="ARBA" id="ARBA00050665"/>
    </source>
</evidence>
<keyword evidence="3 10" id="KW-0645">Protease</keyword>
<keyword evidence="8 10" id="KW-0346">Stress response</keyword>
<dbReference type="SUPFAM" id="SSF52540">
    <property type="entry name" value="P-loop containing nucleoside triphosphate hydrolases"/>
    <property type="match status" value="1"/>
</dbReference>
<dbReference type="HAMAP" id="MF_01973">
    <property type="entry name" value="lon_bact"/>
    <property type="match status" value="1"/>
</dbReference>
<dbReference type="PROSITE" id="PS51786">
    <property type="entry name" value="LON_PROTEOLYTIC"/>
    <property type="match status" value="1"/>
</dbReference>
<evidence type="ECO:0000256" key="14">
    <source>
        <dbReference type="PROSITE-ProRule" id="PRU01122"/>
    </source>
</evidence>
<dbReference type="SMART" id="SM00382">
    <property type="entry name" value="AAA"/>
    <property type="match status" value="1"/>
</dbReference>
<dbReference type="InterPro" id="IPR004815">
    <property type="entry name" value="Lon_bac/euk-typ"/>
</dbReference>
<comment type="similarity">
    <text evidence="10 11 14">Belongs to the peptidase S16 family.</text>
</comment>
<evidence type="ECO:0000256" key="13">
    <source>
        <dbReference type="PIRSR" id="PIRSR001174-2"/>
    </source>
</evidence>
<evidence type="ECO:0000259" key="16">
    <source>
        <dbReference type="PROSITE" id="PS51787"/>
    </source>
</evidence>
<dbReference type="Gene3D" id="1.10.8.60">
    <property type="match status" value="1"/>
</dbReference>
<evidence type="ECO:0000256" key="12">
    <source>
        <dbReference type="PIRSR" id="PIRSR001174-1"/>
    </source>
</evidence>
<keyword evidence="7 10" id="KW-0067">ATP-binding</keyword>
<comment type="caution">
    <text evidence="18">The sequence shown here is derived from an EMBL/GenBank/DDBJ whole genome shotgun (WGS) entry which is preliminary data.</text>
</comment>
<keyword evidence="2 10" id="KW-0963">Cytoplasm</keyword>
<dbReference type="Gene3D" id="3.30.230.10">
    <property type="match status" value="1"/>
</dbReference>
<dbReference type="Gene3D" id="1.20.58.1480">
    <property type="match status" value="1"/>
</dbReference>
<dbReference type="EMBL" id="WTYG01000003">
    <property type="protein sequence ID" value="MXP36203.1"/>
    <property type="molecule type" value="Genomic_DNA"/>
</dbReference>
<dbReference type="PIRSF" id="PIRSF001174">
    <property type="entry name" value="Lon_proteas"/>
    <property type="match status" value="1"/>
</dbReference>
<evidence type="ECO:0000256" key="3">
    <source>
        <dbReference type="ARBA" id="ARBA00022670"/>
    </source>
</evidence>
<dbReference type="GO" id="GO:0043565">
    <property type="term" value="F:sequence-specific DNA binding"/>
    <property type="evidence" value="ECO:0007669"/>
    <property type="project" value="UniProtKB-UniRule"/>
</dbReference>
<evidence type="ECO:0000256" key="4">
    <source>
        <dbReference type="ARBA" id="ARBA00022741"/>
    </source>
</evidence>
<dbReference type="SMART" id="SM00464">
    <property type="entry name" value="LON"/>
    <property type="match status" value="1"/>
</dbReference>
<protein>
    <recommendedName>
        <fullName evidence="10 11">Lon protease</fullName>
        <ecNumber evidence="10 11">3.4.21.53</ecNumber>
    </recommendedName>
    <alternativeName>
        <fullName evidence="10">ATP-dependent protease La</fullName>
    </alternativeName>
</protein>
<dbReference type="InterPro" id="IPR003111">
    <property type="entry name" value="Lon_prtase_N"/>
</dbReference>
<feature type="active site" evidence="10 12">
    <location>
        <position position="715"/>
    </location>
</feature>
<accession>A0A6I4UG14</accession>
<dbReference type="SUPFAM" id="SSF88697">
    <property type="entry name" value="PUA domain-like"/>
    <property type="match status" value="1"/>
</dbReference>
<dbReference type="GO" id="GO:0005737">
    <property type="term" value="C:cytoplasm"/>
    <property type="evidence" value="ECO:0007669"/>
    <property type="project" value="UniProtKB-SubCell"/>
</dbReference>
<evidence type="ECO:0000256" key="8">
    <source>
        <dbReference type="ARBA" id="ARBA00023016"/>
    </source>
</evidence>
<dbReference type="InterPro" id="IPR020568">
    <property type="entry name" value="Ribosomal_Su5_D2-typ_SF"/>
</dbReference>
<comment type="catalytic activity">
    <reaction evidence="9 10 11 14">
        <text>Hydrolysis of proteins in presence of ATP.</text>
        <dbReference type="EC" id="3.4.21.53"/>
    </reaction>
</comment>
<dbReference type="SUPFAM" id="SSF54211">
    <property type="entry name" value="Ribosomal protein S5 domain 2-like"/>
    <property type="match status" value="1"/>
</dbReference>
<dbReference type="InterPro" id="IPR027417">
    <property type="entry name" value="P-loop_NTPase"/>
</dbReference>
<dbReference type="InterPro" id="IPR046336">
    <property type="entry name" value="Lon_prtase_N_sf"/>
</dbReference>
<dbReference type="InterPro" id="IPR014721">
    <property type="entry name" value="Ribsml_uS5_D2-typ_fold_subgr"/>
</dbReference>
<dbReference type="InterPro" id="IPR015947">
    <property type="entry name" value="PUA-like_sf"/>
</dbReference>
<dbReference type="Pfam" id="PF00004">
    <property type="entry name" value="AAA"/>
    <property type="match status" value="1"/>
</dbReference>
<feature type="active site" evidence="10 12">
    <location>
        <position position="672"/>
    </location>
</feature>
<dbReference type="EMBL" id="JAUSWK010000001">
    <property type="protein sequence ID" value="MDQ0564771.1"/>
    <property type="molecule type" value="Genomic_DNA"/>
</dbReference>
<dbReference type="AlphaFoldDB" id="A0A6I4UG14"/>
<dbReference type="InterPro" id="IPR054594">
    <property type="entry name" value="Lon_lid"/>
</dbReference>
<dbReference type="GO" id="GO:0016887">
    <property type="term" value="F:ATP hydrolysis activity"/>
    <property type="evidence" value="ECO:0007669"/>
    <property type="project" value="UniProtKB-UniRule"/>
</dbReference>
<dbReference type="Gene3D" id="1.20.5.5270">
    <property type="match status" value="1"/>
</dbReference>
<proteinExistence type="evidence at transcript level"/>
<feature type="binding site" evidence="10 13">
    <location>
        <begin position="350"/>
        <end position="357"/>
    </location>
    <ligand>
        <name>ATP</name>
        <dbReference type="ChEBI" id="CHEBI:30616"/>
    </ligand>
</feature>
<feature type="domain" description="Lon proteolytic" evidence="15">
    <location>
        <begin position="585"/>
        <end position="766"/>
    </location>
</feature>
<keyword evidence="4 10" id="KW-0547">Nucleotide-binding</keyword>
<dbReference type="Proteomes" id="UP001238601">
    <property type="component" value="Unassembled WGS sequence"/>
</dbReference>
<dbReference type="PANTHER" id="PTHR10046">
    <property type="entry name" value="ATP DEPENDENT LON PROTEASE FAMILY MEMBER"/>
    <property type="match status" value="1"/>
</dbReference>
<dbReference type="RefSeq" id="WP_160767134.1">
    <property type="nucleotide sequence ID" value="NZ_JAUSWK010000001.1"/>
</dbReference>
<dbReference type="Pfam" id="PF02190">
    <property type="entry name" value="LON_substr_bdg"/>
    <property type="match status" value="1"/>
</dbReference>
<keyword evidence="5 10" id="KW-0378">Hydrolase</keyword>
<evidence type="ECO:0000259" key="15">
    <source>
        <dbReference type="PROSITE" id="PS51786"/>
    </source>
</evidence>
<comment type="subcellular location">
    <subcellularLocation>
        <location evidence="1 10 11">Cytoplasm</location>
    </subcellularLocation>
</comment>
<dbReference type="Pfam" id="PF22667">
    <property type="entry name" value="Lon_lid"/>
    <property type="match status" value="1"/>
</dbReference>
<dbReference type="InterPro" id="IPR003959">
    <property type="entry name" value="ATPase_AAA_core"/>
</dbReference>
<evidence type="ECO:0000256" key="1">
    <source>
        <dbReference type="ARBA" id="ARBA00004496"/>
    </source>
</evidence>
<reference evidence="18 19" key="1">
    <citation type="submission" date="2019-12" db="EMBL/GenBank/DDBJ databases">
        <title>Genomic-based taxomic classification of the family Erythrobacteraceae.</title>
        <authorList>
            <person name="Xu L."/>
        </authorList>
    </citation>
    <scope>NUCLEOTIDE SEQUENCE [LARGE SCALE GENOMIC DNA]</scope>
    <source>
        <strain evidence="18 19">CGMCC 1.8703</strain>
    </source>
</reference>
<dbReference type="InterPro" id="IPR003593">
    <property type="entry name" value="AAA+_ATPase"/>
</dbReference>
<evidence type="ECO:0000313" key="18">
    <source>
        <dbReference type="EMBL" id="MXP36203.1"/>
    </source>
</evidence>
<comment type="subunit">
    <text evidence="10 11">Homohexamer. Organized in a ring with a central cavity.</text>
</comment>
<sequence>MTQSYPLLPLRDIVVFPGMVVPLFVGRDKSVAALESAMEGSKDIFLLAQLDPGCDDPERDDLFDVGVVAQVLQLLKLPDGTVRVLVQGSARASLEALEPRGEFVEAVVSSSDLVTASGNEVIAMMRQVVEQFGEYAKLNKKLGEDAADQLGDIDDAGELADTIAAAINAKVSDKQALLVERDPLKRLEMVMSFMEGELSVLQVERRIRGRVKRQMEKTQREYYLNEQLKAIQNELGGDDDASDEIAELTEKIAKTKLSKEAREKAEAELKKLKAMQPMSAEATVIRNYLDVLLDLPWGKKSKVKKDIGKAQQVLDADHYGLEKVKDRIIEYLAVQARTRKLKGPILCLVGPPGVGKTSLGKSIAKATGREFVRQSLGGVRDEAEIRGHRRTYIGSLPGKIVTNLKKAGKINPLFLLDEIDKLGQDFRGDPASALLEVLDPEQNSKFQDHYLELDLDLSDIMFVTTANSLNLPQPLLDRMEIIRLEGYTEDEKVEIAQRHLLAKQIEEHGLKEGEFELTEEGLRDLIRYYTREAGVRTLERELARLARKSLRKILENEVESVTITPDNLSEFAGVRKFKHGMSEEEPQVGAVTGLAWTEVGGELLTIESVTTPGKGEIKTTGKLGEVMNESVAAAFSFVKARAPHYGIKPSLFQRRNIHIHLPEGAVPKDGPSAGVGMVTSIVSTLSGISVRPDVAMTGEVTLRGRVLAIGGLKEKLLAALRGGIGKVLIPEENVKDLAEIPANVKDGLEIVPVAHVDEVLAHALCSVPDPIEWTEADDLAAQPDHAQRVASQTAH</sequence>
<dbReference type="GO" id="GO:0004176">
    <property type="term" value="F:ATP-dependent peptidase activity"/>
    <property type="evidence" value="ECO:0007669"/>
    <property type="project" value="UniProtKB-UniRule"/>
</dbReference>
<dbReference type="NCBIfam" id="NF008053">
    <property type="entry name" value="PRK10787.1"/>
    <property type="match status" value="1"/>
</dbReference>
<dbReference type="GO" id="GO:0006515">
    <property type="term" value="P:protein quality control for misfolded or incompletely synthesized proteins"/>
    <property type="evidence" value="ECO:0007669"/>
    <property type="project" value="UniProtKB-UniRule"/>
</dbReference>
<dbReference type="GO" id="GO:0034605">
    <property type="term" value="P:cellular response to heat"/>
    <property type="evidence" value="ECO:0007669"/>
    <property type="project" value="UniProtKB-UniRule"/>
</dbReference>
<evidence type="ECO:0000313" key="17">
    <source>
        <dbReference type="EMBL" id="MDQ0564771.1"/>
    </source>
</evidence>
<evidence type="ECO:0000256" key="6">
    <source>
        <dbReference type="ARBA" id="ARBA00022825"/>
    </source>
</evidence>
<dbReference type="GO" id="GO:0005524">
    <property type="term" value="F:ATP binding"/>
    <property type="evidence" value="ECO:0007669"/>
    <property type="project" value="UniProtKB-UniRule"/>
</dbReference>
<dbReference type="NCBIfam" id="TIGR00763">
    <property type="entry name" value="lon"/>
    <property type="match status" value="1"/>
</dbReference>
<dbReference type="GeneID" id="93685120"/>
<dbReference type="Pfam" id="PF05362">
    <property type="entry name" value="Lon_C"/>
    <property type="match status" value="1"/>
</dbReference>
<reference evidence="17 20" key="2">
    <citation type="submission" date="2023-07" db="EMBL/GenBank/DDBJ databases">
        <title>Genomic Encyclopedia of Type Strains, Phase IV (KMG-IV): sequencing the most valuable type-strain genomes for metagenomic binning, comparative biology and taxonomic classification.</title>
        <authorList>
            <person name="Goeker M."/>
        </authorList>
    </citation>
    <scope>NUCLEOTIDE SEQUENCE [LARGE SCALE GENOMIC DNA]</scope>
    <source>
        <strain evidence="17 20">DSM 14432</strain>
    </source>
</reference>
<evidence type="ECO:0000256" key="10">
    <source>
        <dbReference type="HAMAP-Rule" id="MF_01973"/>
    </source>
</evidence>
<keyword evidence="6 10" id="KW-0720">Serine protease</keyword>
<evidence type="ECO:0000256" key="7">
    <source>
        <dbReference type="ARBA" id="ARBA00022840"/>
    </source>
</evidence>
<dbReference type="FunFam" id="3.40.50.300:FF:000021">
    <property type="entry name" value="Lon protease homolog"/>
    <property type="match status" value="1"/>
</dbReference>
<feature type="domain" description="Lon N-terminal" evidence="16">
    <location>
        <begin position="5"/>
        <end position="198"/>
    </location>
</feature>
<dbReference type="Gene3D" id="2.30.130.40">
    <property type="entry name" value="LON domain-like"/>
    <property type="match status" value="1"/>
</dbReference>